<accession>A0ABS9RJJ2</accession>
<dbReference type="Gene3D" id="2.40.170.20">
    <property type="entry name" value="TonB-dependent receptor, beta-barrel domain"/>
    <property type="match status" value="1"/>
</dbReference>
<dbReference type="EMBL" id="JAKVQD010000004">
    <property type="protein sequence ID" value="MCH4553057.1"/>
    <property type="molecule type" value="Genomic_DNA"/>
</dbReference>
<dbReference type="SUPFAM" id="SSF56935">
    <property type="entry name" value="Porins"/>
    <property type="match status" value="1"/>
</dbReference>
<dbReference type="Pfam" id="PF13715">
    <property type="entry name" value="CarbopepD_reg_2"/>
    <property type="match status" value="1"/>
</dbReference>
<dbReference type="Proteomes" id="UP001156141">
    <property type="component" value="Unassembled WGS sequence"/>
</dbReference>
<keyword evidence="4 7" id="KW-0812">Transmembrane</keyword>
<dbReference type="Pfam" id="PF07715">
    <property type="entry name" value="Plug"/>
    <property type="match status" value="1"/>
</dbReference>
<comment type="similarity">
    <text evidence="7">Belongs to the TonB-dependent receptor family.</text>
</comment>
<gene>
    <name evidence="9" type="ORF">MKW35_10515</name>
</gene>
<keyword evidence="10" id="KW-1185">Reference proteome</keyword>
<dbReference type="InterPro" id="IPR012910">
    <property type="entry name" value="Plug_dom"/>
</dbReference>
<evidence type="ECO:0000256" key="4">
    <source>
        <dbReference type="ARBA" id="ARBA00022692"/>
    </source>
</evidence>
<evidence type="ECO:0000256" key="3">
    <source>
        <dbReference type="ARBA" id="ARBA00022452"/>
    </source>
</evidence>
<dbReference type="InterPro" id="IPR036942">
    <property type="entry name" value="Beta-barrel_TonB_sf"/>
</dbReference>
<dbReference type="InterPro" id="IPR008969">
    <property type="entry name" value="CarboxyPept-like_regulatory"/>
</dbReference>
<dbReference type="Gene3D" id="2.60.40.1120">
    <property type="entry name" value="Carboxypeptidase-like, regulatory domain"/>
    <property type="match status" value="1"/>
</dbReference>
<evidence type="ECO:0000256" key="6">
    <source>
        <dbReference type="ARBA" id="ARBA00023237"/>
    </source>
</evidence>
<dbReference type="NCBIfam" id="TIGR04057">
    <property type="entry name" value="SusC_RagA_signa"/>
    <property type="match status" value="1"/>
</dbReference>
<evidence type="ECO:0000256" key="7">
    <source>
        <dbReference type="PROSITE-ProRule" id="PRU01360"/>
    </source>
</evidence>
<keyword evidence="2 7" id="KW-0813">Transport</keyword>
<evidence type="ECO:0000256" key="2">
    <source>
        <dbReference type="ARBA" id="ARBA00022448"/>
    </source>
</evidence>
<keyword evidence="5 7" id="KW-0472">Membrane</keyword>
<comment type="caution">
    <text evidence="9">The sequence shown here is derived from an EMBL/GenBank/DDBJ whole genome shotgun (WGS) entry which is preliminary data.</text>
</comment>
<dbReference type="RefSeq" id="WP_240573509.1">
    <property type="nucleotide sequence ID" value="NZ_CP136709.1"/>
</dbReference>
<evidence type="ECO:0000313" key="9">
    <source>
        <dbReference type="EMBL" id="MCH4553057.1"/>
    </source>
</evidence>
<evidence type="ECO:0000313" key="10">
    <source>
        <dbReference type="Proteomes" id="UP001156141"/>
    </source>
</evidence>
<keyword evidence="3 7" id="KW-1134">Transmembrane beta strand</keyword>
<name>A0ABS9RJJ2_9FLAO</name>
<sequence>MGKVKLYEALKEITESADVDFFYSDKEVNVDRIVSVNFNNADVLDVLHTLLGNTYNFQKNEEGIILISPKYTTTFKNEIIVKGVVADNNGMPLPGVTVLVKGTKYGTTTDFDGNYAIRADESSTLVFSYIGYKTMEVVLEGKTKVDVVLQEDVSTLEEVVITGIVERKKESFSGATTTIKGDELKAIGNLNIIESLKTLDPSFVIVEDNLLGSNPNRLPNIELRGKTSISTDDIRDEFGGNPNQPLFVLDGFETTLRTIIDLDMNRVASITLLKDAASTALYGSRAANGVIVVETKRPAQGQLKINYTSDFRIEAPDLSDYNLMNSRQKLEYEKLSGFWTASNPENFEAQFGLDQQYNKILAEIERGVDTYWLNEPVQVGTSLAHSLYASGGAENITYGVGVNYRDQEGVMIGSGRRTWGTNLDLTYRKGMLNISNRLRINGYDADESPYGSFSLYAQANPYFRKYDENGEISRFLNLDQYWDGSYGKLLISNPLYNAGLNSYDNTKNTQITNNLQAILTITPKLRLTTQFQINKATTTAEVFVDPSNTKFTNLDYTQAGTYSFNQSELFSYNLNTMATYATVLNEKHSFTVNLRGAVEESNTRRIGMNAEGFPIGTNGNPSFAFSYKENAKPTNTINVYRRVNVVGSANYSYDKTYFIDLNYRLDGSTVFGSNNPYTPFWSAGAGWNLANQFNLDEDYVSTLRLRGSVGQTGNQGFGNLADTSIYGYLTGINNFGQSIDLTTLANPDLEWQKTLDYSFGIEATLLKNRITTQFNVYKKLTDPLVVKIDKPSSTGITSYPINAGLMNTTGIESMVKFSPVFNLKDQIVWTVTLNTATVTSKYDNFNNLLQKLNEEATNNNSLQRYYDGYSPDDMWAVESLGIDPATGEEVFLTLEGLPTFEYSSKDIKKIGNSRPSVEGVIGNTFRYKDFTVGVNLRYRLGGDVFNNALYEKVENISLNERIFNQDVRALTDRWKNPGDVSQFKSISNFDSVRMSSRFIQEENVLIGESISLGYQFRDKPWMKYVGLERLNLNAYMNDIFRVSSIQSERGINYPFARAISFSLNANF</sequence>
<evidence type="ECO:0000256" key="5">
    <source>
        <dbReference type="ARBA" id="ARBA00023136"/>
    </source>
</evidence>
<organism evidence="9 10">
    <name type="scientific">Aestuariibaculum lutulentum</name>
    <dbReference type="NCBI Taxonomy" id="2920935"/>
    <lineage>
        <taxon>Bacteria</taxon>
        <taxon>Pseudomonadati</taxon>
        <taxon>Bacteroidota</taxon>
        <taxon>Flavobacteriia</taxon>
        <taxon>Flavobacteriales</taxon>
        <taxon>Flavobacteriaceae</taxon>
    </lineage>
</organism>
<evidence type="ECO:0000259" key="8">
    <source>
        <dbReference type="Pfam" id="PF07715"/>
    </source>
</evidence>
<dbReference type="InterPro" id="IPR023997">
    <property type="entry name" value="TonB-dep_OMP_SusC/RagA_CS"/>
</dbReference>
<comment type="subcellular location">
    <subcellularLocation>
        <location evidence="1 7">Cell outer membrane</location>
        <topology evidence="1 7">Multi-pass membrane protein</topology>
    </subcellularLocation>
</comment>
<dbReference type="SUPFAM" id="SSF49464">
    <property type="entry name" value="Carboxypeptidase regulatory domain-like"/>
    <property type="match status" value="1"/>
</dbReference>
<evidence type="ECO:0000256" key="1">
    <source>
        <dbReference type="ARBA" id="ARBA00004571"/>
    </source>
</evidence>
<dbReference type="PROSITE" id="PS52016">
    <property type="entry name" value="TONB_DEPENDENT_REC_3"/>
    <property type="match status" value="1"/>
</dbReference>
<dbReference type="InterPro" id="IPR039426">
    <property type="entry name" value="TonB-dep_rcpt-like"/>
</dbReference>
<reference evidence="9" key="1">
    <citation type="submission" date="2022-02" db="EMBL/GenBank/DDBJ databases">
        <title>Aestuariibaculum sp., a marine bacterium isolated from sediment in Guangxi.</title>
        <authorList>
            <person name="Ying J."/>
        </authorList>
    </citation>
    <scope>NUCLEOTIDE SEQUENCE</scope>
    <source>
        <strain evidence="9">L182</strain>
    </source>
</reference>
<dbReference type="InterPro" id="IPR023996">
    <property type="entry name" value="TonB-dep_OMP_SusC/RagA"/>
</dbReference>
<dbReference type="InterPro" id="IPR037066">
    <property type="entry name" value="Plug_dom_sf"/>
</dbReference>
<protein>
    <submittedName>
        <fullName evidence="9">SusC/RagA family TonB-linked outer membrane protein</fullName>
    </submittedName>
</protein>
<keyword evidence="6 7" id="KW-0998">Cell outer membrane</keyword>
<dbReference type="Gene3D" id="2.170.130.10">
    <property type="entry name" value="TonB-dependent receptor, plug domain"/>
    <property type="match status" value="1"/>
</dbReference>
<proteinExistence type="inferred from homology"/>
<dbReference type="NCBIfam" id="TIGR04056">
    <property type="entry name" value="OMP_RagA_SusC"/>
    <property type="match status" value="1"/>
</dbReference>
<feature type="domain" description="TonB-dependent receptor plug" evidence="8">
    <location>
        <begin position="169"/>
        <end position="290"/>
    </location>
</feature>